<proteinExistence type="predicted"/>
<evidence type="ECO:0000313" key="2">
    <source>
        <dbReference type="Proteomes" id="UP000195128"/>
    </source>
</evidence>
<comment type="caution">
    <text evidence="1">The sequence shown here is derived from an EMBL/GenBank/DDBJ whole genome shotgun (WGS) entry which is preliminary data.</text>
</comment>
<sequence>MGTMDVLWAPMIIVPTLQRGNAVHDAPRCKRTQSVQTGMPTRSMGTIDVLWTPMIIVPTLQRGDAVHDAPRRKRTQSVQTGMPMQNMGTIALKARLLCPRC</sequence>
<dbReference type="AlphaFoldDB" id="A0A244EKT8"/>
<gene>
    <name evidence="1" type="ORF">BW686_25550</name>
</gene>
<organism evidence="1 2">
    <name type="scientific">Pseudomonas syringae</name>
    <dbReference type="NCBI Taxonomy" id="317"/>
    <lineage>
        <taxon>Bacteria</taxon>
        <taxon>Pseudomonadati</taxon>
        <taxon>Pseudomonadota</taxon>
        <taxon>Gammaproteobacteria</taxon>
        <taxon>Pseudomonadales</taxon>
        <taxon>Pseudomonadaceae</taxon>
        <taxon>Pseudomonas</taxon>
    </lineage>
</organism>
<dbReference type="Proteomes" id="UP000195128">
    <property type="component" value="Unassembled WGS sequence"/>
</dbReference>
<name>A0A244EKT8_PSESX</name>
<evidence type="ECO:0000313" key="1">
    <source>
        <dbReference type="EMBL" id="OUM04644.1"/>
    </source>
</evidence>
<accession>A0A244EKT8</accession>
<dbReference type="EMBL" id="MTSA01000033">
    <property type="protein sequence ID" value="OUM04644.1"/>
    <property type="molecule type" value="Genomic_DNA"/>
</dbReference>
<reference evidence="1 2" key="1">
    <citation type="submission" date="2017-01" db="EMBL/GenBank/DDBJ databases">
        <authorList>
            <person name="Mah S.A."/>
            <person name="Swanson W.J."/>
            <person name="Moy G.W."/>
            <person name="Vacquier V.D."/>
        </authorList>
    </citation>
    <scope>NUCLEOTIDE SEQUENCE [LARGE SCALE GENOMIC DNA]</scope>
    <source>
        <strain evidence="1">PDD-32b-74</strain>
    </source>
</reference>
<protein>
    <submittedName>
        <fullName evidence="1">Uncharacterized protein</fullName>
    </submittedName>
</protein>